<dbReference type="InterPro" id="IPR001967">
    <property type="entry name" value="Peptidase_S11_N"/>
</dbReference>
<dbReference type="PRINTS" id="PR00725">
    <property type="entry name" value="DADACBPTASE1"/>
</dbReference>
<evidence type="ECO:0000256" key="3">
    <source>
        <dbReference type="ARBA" id="ARBA00022801"/>
    </source>
</evidence>
<evidence type="ECO:0000256" key="10">
    <source>
        <dbReference type="SAM" id="Phobius"/>
    </source>
</evidence>
<protein>
    <submittedName>
        <fullName evidence="12">D-alanyl-D-alanine carboxypeptidase</fullName>
    </submittedName>
</protein>
<dbReference type="PANTHER" id="PTHR21581">
    <property type="entry name" value="D-ALANYL-D-ALANINE CARBOXYPEPTIDASE"/>
    <property type="match status" value="1"/>
</dbReference>
<accession>A0A073JY35</accession>
<evidence type="ECO:0000259" key="11">
    <source>
        <dbReference type="Pfam" id="PF00768"/>
    </source>
</evidence>
<comment type="caution">
    <text evidence="12">The sequence shown here is derived from an EMBL/GenBank/DDBJ whole genome shotgun (WGS) entry which is preliminary data.</text>
</comment>
<dbReference type="Proteomes" id="UP000027822">
    <property type="component" value="Unassembled WGS sequence"/>
</dbReference>
<comment type="similarity">
    <text evidence="1 9">Belongs to the peptidase S11 family.</text>
</comment>
<dbReference type="GO" id="GO:0071555">
    <property type="term" value="P:cell wall organization"/>
    <property type="evidence" value="ECO:0007669"/>
    <property type="project" value="UniProtKB-KW"/>
</dbReference>
<dbReference type="STRING" id="574376.BAMA_19215"/>
<dbReference type="GO" id="GO:0008360">
    <property type="term" value="P:regulation of cell shape"/>
    <property type="evidence" value="ECO:0007669"/>
    <property type="project" value="UniProtKB-KW"/>
</dbReference>
<dbReference type="GO" id="GO:0006508">
    <property type="term" value="P:proteolysis"/>
    <property type="evidence" value="ECO:0007669"/>
    <property type="project" value="InterPro"/>
</dbReference>
<dbReference type="GO" id="GO:0009252">
    <property type="term" value="P:peptidoglycan biosynthetic process"/>
    <property type="evidence" value="ECO:0007669"/>
    <property type="project" value="UniProtKB-KW"/>
</dbReference>
<dbReference type="GO" id="GO:0009002">
    <property type="term" value="F:serine-type D-Ala-D-Ala carboxypeptidase activity"/>
    <property type="evidence" value="ECO:0007669"/>
    <property type="project" value="InterPro"/>
</dbReference>
<dbReference type="InterPro" id="IPR012338">
    <property type="entry name" value="Beta-lactam/transpept-like"/>
</dbReference>
<keyword evidence="4" id="KW-0133">Cell shape</keyword>
<feature type="transmembrane region" description="Helical" evidence="10">
    <location>
        <begin position="7"/>
        <end position="28"/>
    </location>
</feature>
<reference evidence="12 13" key="1">
    <citation type="submission" date="2014-06" db="EMBL/GenBank/DDBJ databases">
        <title>Draft genome sequence of Bacillus manliponensis JCM 15802 (MCCC 1A00708).</title>
        <authorList>
            <person name="Lai Q."/>
            <person name="Liu Y."/>
            <person name="Shao Z."/>
        </authorList>
    </citation>
    <scope>NUCLEOTIDE SEQUENCE [LARGE SCALE GENOMIC DNA]</scope>
    <source>
        <strain evidence="12 13">JCM 15802</strain>
    </source>
</reference>
<keyword evidence="2" id="KW-0732">Signal</keyword>
<keyword evidence="12" id="KW-0645">Protease</keyword>
<dbReference type="AlphaFoldDB" id="A0A073JY35"/>
<evidence type="ECO:0000313" key="12">
    <source>
        <dbReference type="EMBL" id="KEK19904.1"/>
    </source>
</evidence>
<keyword evidence="3" id="KW-0378">Hydrolase</keyword>
<evidence type="ECO:0000256" key="5">
    <source>
        <dbReference type="ARBA" id="ARBA00022984"/>
    </source>
</evidence>
<feature type="active site" description="Proton acceptor" evidence="7">
    <location>
        <position position="65"/>
    </location>
</feature>
<dbReference type="eggNOG" id="COG1686">
    <property type="taxonomic scope" value="Bacteria"/>
</dbReference>
<evidence type="ECO:0000256" key="9">
    <source>
        <dbReference type="RuleBase" id="RU004016"/>
    </source>
</evidence>
<evidence type="ECO:0000256" key="7">
    <source>
        <dbReference type="PIRSR" id="PIRSR618044-1"/>
    </source>
</evidence>
<keyword evidence="13" id="KW-1185">Reference proteome</keyword>
<dbReference type="EMBL" id="JOTN01000005">
    <property type="protein sequence ID" value="KEK19904.1"/>
    <property type="molecule type" value="Genomic_DNA"/>
</dbReference>
<keyword evidence="10" id="KW-1133">Transmembrane helix</keyword>
<name>A0A073JY35_9BACI</name>
<evidence type="ECO:0000256" key="4">
    <source>
        <dbReference type="ARBA" id="ARBA00022960"/>
    </source>
</evidence>
<organism evidence="12 13">
    <name type="scientific">Bacillus manliponensis</name>
    <dbReference type="NCBI Taxonomy" id="574376"/>
    <lineage>
        <taxon>Bacteria</taxon>
        <taxon>Bacillati</taxon>
        <taxon>Bacillota</taxon>
        <taxon>Bacilli</taxon>
        <taxon>Bacillales</taxon>
        <taxon>Bacillaceae</taxon>
        <taxon>Bacillus</taxon>
        <taxon>Bacillus cereus group</taxon>
    </lineage>
</organism>
<keyword evidence="5" id="KW-0573">Peptidoglycan synthesis</keyword>
<evidence type="ECO:0000313" key="13">
    <source>
        <dbReference type="Proteomes" id="UP000027822"/>
    </source>
</evidence>
<dbReference type="Gene3D" id="3.40.710.10">
    <property type="entry name" value="DD-peptidase/beta-lactamase superfamily"/>
    <property type="match status" value="1"/>
</dbReference>
<feature type="binding site" evidence="8">
    <location>
        <position position="236"/>
    </location>
    <ligand>
        <name>substrate</name>
    </ligand>
</feature>
<keyword evidence="10" id="KW-0472">Membrane</keyword>
<evidence type="ECO:0000256" key="1">
    <source>
        <dbReference type="ARBA" id="ARBA00007164"/>
    </source>
</evidence>
<keyword evidence="10" id="KW-0812">Transmembrane</keyword>
<keyword evidence="6" id="KW-0961">Cell wall biogenesis/degradation</keyword>
<dbReference type="SUPFAM" id="SSF56601">
    <property type="entry name" value="beta-lactamase/transpeptidase-like"/>
    <property type="match status" value="1"/>
</dbReference>
<gene>
    <name evidence="12" type="ORF">BAMA_19215</name>
</gene>
<proteinExistence type="inferred from homology"/>
<feature type="active site" description="Acyl-ester intermediate" evidence="7">
    <location>
        <position position="62"/>
    </location>
</feature>
<dbReference type="RefSeq" id="WP_034638082.1">
    <property type="nucleotide sequence ID" value="NZ_CBCSJC010000010.1"/>
</dbReference>
<evidence type="ECO:0000256" key="8">
    <source>
        <dbReference type="PIRSR" id="PIRSR618044-2"/>
    </source>
</evidence>
<dbReference type="Pfam" id="PF00768">
    <property type="entry name" value="Peptidase_S11"/>
    <property type="match status" value="1"/>
</dbReference>
<feature type="active site" evidence="7">
    <location>
        <position position="122"/>
    </location>
</feature>
<dbReference type="OrthoDB" id="9791132at2"/>
<evidence type="ECO:0000256" key="2">
    <source>
        <dbReference type="ARBA" id="ARBA00022729"/>
    </source>
</evidence>
<evidence type="ECO:0000256" key="6">
    <source>
        <dbReference type="ARBA" id="ARBA00023316"/>
    </source>
</evidence>
<dbReference type="PANTHER" id="PTHR21581:SF11">
    <property type="entry name" value="D-ALANYL-D-ALANINE CARBOXYPEPTIDASE DACA"/>
    <property type="match status" value="1"/>
</dbReference>
<dbReference type="MEROPS" id="S11.001"/>
<dbReference type="InterPro" id="IPR018044">
    <property type="entry name" value="Peptidase_S11"/>
</dbReference>
<keyword evidence="12" id="KW-0121">Carboxypeptidase</keyword>
<sequence>MNFLKRPIYLSLLVFAIGMLLFYVQIYMKEPTIEAESAVLIDMKSGEVVYKKNENMPLAPASMSKLMTEYIVLEKIEQGMLDWEDYVTVSEHAANSEGVKIDVKAGDRLTVEELVHAMVISSANNAAITLAEHIAGSERDFTRLMNEEAERLQLSQHTRFVNATGLENERGEESKMTALDVAKLAKYLLNNYPAVVNITKLTSYELKSHHGILTTTNKMLYPANRKLYFEGVDGLKTGFTDEAGYCFAGTAMQGDKRMISVVMGTSDGDKRFRESKKLFSYGFRKFYIPFL</sequence>
<feature type="domain" description="Peptidase S11 D-alanyl-D-alanine carboxypeptidase A N-terminal" evidence="11">
    <location>
        <begin position="28"/>
        <end position="265"/>
    </location>
</feature>